<keyword evidence="3 6" id="KW-1133">Transmembrane helix</keyword>
<gene>
    <name evidence="8" type="ORF">SCF082_LOCUS30211</name>
</gene>
<sequence>MLPPLPEETDVSGSELDEVSDRARHKIRTTALEAMIQATSLARTSRALRSRSIAATETVYRKGDLVDYHRPSTKDVSGWRGPVEVVAYKPEDGTVIVRLNGQPRPCRLQDVRHTLFAHVSFTVFVNMPTKEALSVVKRFTQEIQPRKYVTLGLISQESGEAVVSHATKTHGQLLEALNYMIEHIWCFDECHMVRIGKGCKSLPSVINATHSTLLYWNSNQFTEPQVFVAEDTKLNLTEIVGDDWQSTAFIQLLHNSDNPSGLCDSLDATAASHGEESHGQQIIQEAVSDRLSTIQEQSNEDQNSDNPEELFHAFVSKHFEPPADAEEKSALRDLWTLYQDTVEQQAEQPLSEEIPMIYVQCHLMELSQSSSVEALGPQEALGQNWLLRLGTPGGDRRSRLLSGREQARHAILSWRLKRPYLIYSLACATVMFGLLVWNIVKGIQNNWNLPQWKHHRWEEVLEVTIGLVIVLEVLLTLRVLGVRDFLANPWCVFDATVAVLTVVSTGYGLEHLGRQGEICEAQLPLLFLRFVLQPARLLAAVVSTWRTRRMQLDAHELRVDVRNLSTNGTRFQALQANSCCEELN</sequence>
<feature type="domain" description="Ion transport" evidence="7">
    <location>
        <begin position="429"/>
        <end position="539"/>
    </location>
</feature>
<dbReference type="InterPro" id="IPR005821">
    <property type="entry name" value="Ion_trans_dom"/>
</dbReference>
<evidence type="ECO:0000313" key="8">
    <source>
        <dbReference type="EMBL" id="CAK9055974.1"/>
    </source>
</evidence>
<dbReference type="EMBL" id="CAXAMM010024780">
    <property type="protein sequence ID" value="CAK9055974.1"/>
    <property type="molecule type" value="Genomic_DNA"/>
</dbReference>
<evidence type="ECO:0000256" key="4">
    <source>
        <dbReference type="ARBA" id="ARBA00023136"/>
    </source>
</evidence>
<dbReference type="Proteomes" id="UP001642464">
    <property type="component" value="Unassembled WGS sequence"/>
</dbReference>
<proteinExistence type="predicted"/>
<evidence type="ECO:0000256" key="6">
    <source>
        <dbReference type="SAM" id="Phobius"/>
    </source>
</evidence>
<dbReference type="Pfam" id="PF00520">
    <property type="entry name" value="Ion_trans"/>
    <property type="match status" value="1"/>
</dbReference>
<evidence type="ECO:0000256" key="1">
    <source>
        <dbReference type="ARBA" id="ARBA00004141"/>
    </source>
</evidence>
<keyword evidence="2 6" id="KW-0812">Transmembrane</keyword>
<feature type="region of interest" description="Disordered" evidence="5">
    <location>
        <begin position="1"/>
        <end position="20"/>
    </location>
</feature>
<name>A0ABP0N0Z2_9DINO</name>
<feature type="transmembrane region" description="Helical" evidence="6">
    <location>
        <begin position="460"/>
        <end position="480"/>
    </location>
</feature>
<evidence type="ECO:0000256" key="5">
    <source>
        <dbReference type="SAM" id="MobiDB-lite"/>
    </source>
</evidence>
<dbReference type="InterPro" id="IPR027359">
    <property type="entry name" value="Volt_channel_dom_sf"/>
</dbReference>
<accession>A0ABP0N0Z2</accession>
<comment type="subcellular location">
    <subcellularLocation>
        <location evidence="1">Membrane</location>
        <topology evidence="1">Multi-pass membrane protein</topology>
    </subcellularLocation>
</comment>
<evidence type="ECO:0000256" key="3">
    <source>
        <dbReference type="ARBA" id="ARBA00022989"/>
    </source>
</evidence>
<feature type="compositionally biased region" description="Acidic residues" evidence="5">
    <location>
        <begin position="7"/>
        <end position="18"/>
    </location>
</feature>
<feature type="transmembrane region" description="Helical" evidence="6">
    <location>
        <begin position="420"/>
        <end position="440"/>
    </location>
</feature>
<protein>
    <recommendedName>
        <fullName evidence="7">Ion transport domain-containing protein</fullName>
    </recommendedName>
</protein>
<reference evidence="8 9" key="1">
    <citation type="submission" date="2024-02" db="EMBL/GenBank/DDBJ databases">
        <authorList>
            <person name="Chen Y."/>
            <person name="Shah S."/>
            <person name="Dougan E. K."/>
            <person name="Thang M."/>
            <person name="Chan C."/>
        </authorList>
    </citation>
    <scope>NUCLEOTIDE SEQUENCE [LARGE SCALE GENOMIC DNA]</scope>
</reference>
<comment type="caution">
    <text evidence="8">The sequence shown here is derived from an EMBL/GenBank/DDBJ whole genome shotgun (WGS) entry which is preliminary data.</text>
</comment>
<evidence type="ECO:0000256" key="2">
    <source>
        <dbReference type="ARBA" id="ARBA00022692"/>
    </source>
</evidence>
<dbReference type="Gene3D" id="1.20.120.350">
    <property type="entry name" value="Voltage-gated potassium channels. Chain C"/>
    <property type="match status" value="1"/>
</dbReference>
<evidence type="ECO:0000313" key="9">
    <source>
        <dbReference type="Proteomes" id="UP001642464"/>
    </source>
</evidence>
<organism evidence="8 9">
    <name type="scientific">Durusdinium trenchii</name>
    <dbReference type="NCBI Taxonomy" id="1381693"/>
    <lineage>
        <taxon>Eukaryota</taxon>
        <taxon>Sar</taxon>
        <taxon>Alveolata</taxon>
        <taxon>Dinophyceae</taxon>
        <taxon>Suessiales</taxon>
        <taxon>Symbiodiniaceae</taxon>
        <taxon>Durusdinium</taxon>
    </lineage>
</organism>
<evidence type="ECO:0000259" key="7">
    <source>
        <dbReference type="Pfam" id="PF00520"/>
    </source>
</evidence>
<keyword evidence="9" id="KW-1185">Reference proteome</keyword>
<keyword evidence="4 6" id="KW-0472">Membrane</keyword>